<dbReference type="GeneID" id="39457942"/>
<gene>
    <name evidence="1" type="ORF">TTHNP4_00182</name>
</gene>
<name>A0A3P4AWB0_THETH</name>
<dbReference type="EMBL" id="LR027520">
    <property type="protein sequence ID" value="VCU54774.1"/>
    <property type="molecule type" value="Genomic_DNA"/>
</dbReference>
<geneLocation type="plasmid" evidence="1 2">
    <name>4</name>
</geneLocation>
<dbReference type="RefSeq" id="WP_124105667.1">
    <property type="nucleotide sequence ID" value="NZ_AP024934.1"/>
</dbReference>
<keyword evidence="1" id="KW-0614">Plasmid</keyword>
<dbReference type="Proteomes" id="UP000279841">
    <property type="component" value="Plasmid 4"/>
</dbReference>
<evidence type="ECO:0000313" key="1">
    <source>
        <dbReference type="EMBL" id="VCU54774.1"/>
    </source>
</evidence>
<dbReference type="AlphaFoldDB" id="A0A3P4AWB0"/>
<protein>
    <submittedName>
        <fullName evidence="1">Uncharacterized protein</fullName>
    </submittedName>
</protein>
<evidence type="ECO:0000313" key="2">
    <source>
        <dbReference type="Proteomes" id="UP000279841"/>
    </source>
</evidence>
<accession>A0A3P4AWB0</accession>
<organism evidence="1 2">
    <name type="scientific">Thermus thermophilus</name>
    <dbReference type="NCBI Taxonomy" id="274"/>
    <lineage>
        <taxon>Bacteria</taxon>
        <taxon>Thermotogati</taxon>
        <taxon>Deinococcota</taxon>
        <taxon>Deinococci</taxon>
        <taxon>Thermales</taxon>
        <taxon>Thermaceae</taxon>
        <taxon>Thermus</taxon>
    </lineage>
</organism>
<sequence length="106" mass="12471">MAHYLVRARLRPELAEELREKLRRREFLALKPFGRALTHALEGARRDPATGEAVWEEEDYCTPPLAMERAAVLDRYFLDLRVERVEEGEGFRRIAHLSSLWEPPDR</sequence>
<proteinExistence type="predicted"/>
<reference evidence="1 2" key="1">
    <citation type="submission" date="2018-10" db="EMBL/GenBank/DDBJ databases">
        <authorList>
            <person name="Peiro R."/>
            <person name="Begona"/>
            <person name="Cbmso G."/>
            <person name="Lopez M."/>
            <person name="Gonzalez S."/>
            <person name="Sacristan E."/>
            <person name="Castillo E."/>
        </authorList>
    </citation>
    <scope>NUCLEOTIDE SEQUENCE [LARGE SCALE GENOMIC DNA]</scope>
    <source>
        <strain evidence="1">TTHNAR1</strain>
        <plasmid evidence="2">4</plasmid>
    </source>
</reference>